<dbReference type="PANTHER" id="PTHR33490:SF1">
    <property type="entry name" value="SLL1233 PROTEIN"/>
    <property type="match status" value="1"/>
</dbReference>
<accession>A0A433XLG1</accession>
<dbReference type="EMBL" id="RZNJ01000001">
    <property type="protein sequence ID" value="RUT34903.1"/>
    <property type="molecule type" value="Genomic_DNA"/>
</dbReference>
<sequence length="1112" mass="123677">MSIKAAVYHLTHYRYDRPVILQPQIIRLQPAPHSKTKVLSHSLRVSPDKHFVNFQQDPYGNHLARFVFPEPVMELKIEVDLVADMSVYNPFDFFVEEEAETWPFAYPEDLREDLSIYMTPEPAGPHLSAFLASIPRESVNTVTFVTGLNTRIQQQTGYVIRMEAGVQTPEETLERATGSCRDSSWLLVQTLRHLGFAARFVSGYLIQLKPDLVALDGPAGTSVDFTDLHAWCEVYLPGAGWIGLDPTSGLLTGESHVPLAATPHYRNAAPISGFASYAEVDFAFDMKVTRIAEHPRITKPFSEASWDRLDALGRQVDDALGKNDVRLTMGGEPTFVSIDDFESGEWNTDAVGPTKRERADVLIKRLRDRFAPGGLLHYGQGKWYPGETLPRWTFSLYWRVDGKPLWQDPELIAAEGEETGAGTEDAKALVSEIALNLGLTTETVDAAYEDTGDWLVKEARLPENVDPANPELADPEARARMARVFDRGLNNPSGYVLPVQRWNASAKGGRWQTEKWKTRRGKLFLAPGDSPVGYRLPLSSLKHIKPTEYPHVVPADPFAPRGDLPEPGTLPHRRDNDPSHVQASVGFTPSGEVQDRTEQEISEIEGEVRTAISAEVRDGRLCVFFPPVAALEDYLELVAAAEAAARKVGLPVHIEGYAPPHDPRLNVIRVAPDPGVIEVNIHPARSWPECVATTEAIYEEARQSRLGADKFMIDGRHTGTGGGNHVVVGGATPEDSPFLRRPDLLKSLVLQWQRRPSLSYLFSGRFIGPTSQAPRIDEARHDSLYELEIALSQVPLPGAGEAPAPWLVDRLFRNLLVDVTGNTHRSEICIDKLFSPDGPTGRLGLVEFRGFEMPPDPRMNLAQQLLVRALIARLWDAPLSGGFTRWGTSLHDRFMLPHYVWADFMEVLADLGAHGFPLEPEWFEAQLEFRFPFCGEVEYAGMRLEIRQALEPWHVMGEQGAIGGTVRFVDSSVERVQVSLEGADPDRYSVCCNRRFVPLRRTETAGKAVAGVRYKAWQPASGMHPRLPVNAPLVFDIYDNWTGRAIGGCTYHVAHPGGRNYHSFPVNGNEAEARRLARFIGSGHTPGDFEPAREKPSADFPLTLDLRRPAGI</sequence>
<dbReference type="SUPFAM" id="SSF54001">
    <property type="entry name" value="Cysteine proteinases"/>
    <property type="match status" value="1"/>
</dbReference>
<dbReference type="InterPro" id="IPR002931">
    <property type="entry name" value="Transglutaminase-like"/>
</dbReference>
<dbReference type="Pfam" id="PF01841">
    <property type="entry name" value="Transglut_core"/>
    <property type="match status" value="1"/>
</dbReference>
<dbReference type="RefSeq" id="WP_127187023.1">
    <property type="nucleotide sequence ID" value="NZ_RZNJ01000001.1"/>
</dbReference>
<dbReference type="Proteomes" id="UP000281547">
    <property type="component" value="Unassembled WGS sequence"/>
</dbReference>
<dbReference type="PANTHER" id="PTHR33490">
    <property type="entry name" value="BLR5614 PROTEIN-RELATED"/>
    <property type="match status" value="1"/>
</dbReference>
<protein>
    <submittedName>
        <fullName evidence="3">Transglutaminase family protein</fullName>
    </submittedName>
</protein>
<organism evidence="3 4">
    <name type="scientific">Arsenicitalea aurantiaca</name>
    <dbReference type="NCBI Taxonomy" id="1783274"/>
    <lineage>
        <taxon>Bacteria</taxon>
        <taxon>Pseudomonadati</taxon>
        <taxon>Pseudomonadota</taxon>
        <taxon>Alphaproteobacteria</taxon>
        <taxon>Hyphomicrobiales</taxon>
        <taxon>Devosiaceae</taxon>
        <taxon>Arsenicitalea</taxon>
    </lineage>
</organism>
<reference evidence="3 4" key="1">
    <citation type="journal article" date="2016" name="Int. J. Syst. Evol. Microbiol.">
        <title>Arsenicitalea aurantiaca gen. nov., sp. nov., a new member of the family Hyphomicrobiaceae, isolated from high-arsenic sediment.</title>
        <authorList>
            <person name="Mu Y."/>
            <person name="Zhou L."/>
            <person name="Zeng X.C."/>
            <person name="Liu L."/>
            <person name="Pan Y."/>
            <person name="Chen X."/>
            <person name="Wang J."/>
            <person name="Li S."/>
            <person name="Li W.J."/>
            <person name="Wang Y."/>
        </authorList>
    </citation>
    <scope>NUCLEOTIDE SEQUENCE [LARGE SCALE GENOMIC DNA]</scope>
    <source>
        <strain evidence="3 4">42-50</strain>
    </source>
</reference>
<name>A0A433XLG1_9HYPH</name>
<evidence type="ECO:0000259" key="2">
    <source>
        <dbReference type="SMART" id="SM00460"/>
    </source>
</evidence>
<dbReference type="OrthoDB" id="9804023at2"/>
<dbReference type="Gene3D" id="3.10.620.30">
    <property type="match status" value="1"/>
</dbReference>
<evidence type="ECO:0000313" key="3">
    <source>
        <dbReference type="EMBL" id="RUT34903.1"/>
    </source>
</evidence>
<dbReference type="InterPro" id="IPR018667">
    <property type="entry name" value="DUF2126"/>
</dbReference>
<evidence type="ECO:0000256" key="1">
    <source>
        <dbReference type="SAM" id="MobiDB-lite"/>
    </source>
</evidence>
<comment type="caution">
    <text evidence="3">The sequence shown here is derived from an EMBL/GenBank/DDBJ whole genome shotgun (WGS) entry which is preliminary data.</text>
</comment>
<dbReference type="AlphaFoldDB" id="A0A433XLG1"/>
<gene>
    <name evidence="3" type="ORF">EMQ25_02810</name>
</gene>
<evidence type="ECO:0000313" key="4">
    <source>
        <dbReference type="Proteomes" id="UP000281547"/>
    </source>
</evidence>
<proteinExistence type="predicted"/>
<feature type="domain" description="Transglutaminase-like" evidence="2">
    <location>
        <begin position="172"/>
        <end position="248"/>
    </location>
</feature>
<dbReference type="InterPro" id="IPR038765">
    <property type="entry name" value="Papain-like_cys_pep_sf"/>
</dbReference>
<dbReference type="Pfam" id="PF08379">
    <property type="entry name" value="Bact_transglu_N"/>
    <property type="match status" value="1"/>
</dbReference>
<dbReference type="InterPro" id="IPR013589">
    <property type="entry name" value="Bac_transglu_N"/>
</dbReference>
<feature type="region of interest" description="Disordered" evidence="1">
    <location>
        <begin position="552"/>
        <end position="596"/>
    </location>
</feature>
<dbReference type="Pfam" id="PF09899">
    <property type="entry name" value="DUF2126"/>
    <property type="match status" value="1"/>
</dbReference>
<keyword evidence="4" id="KW-1185">Reference proteome</keyword>
<dbReference type="SMART" id="SM00460">
    <property type="entry name" value="TGc"/>
    <property type="match status" value="1"/>
</dbReference>